<dbReference type="RefSeq" id="WP_213118037.1">
    <property type="nucleotide sequence ID" value="NZ_JAGYPE020000029.1"/>
</dbReference>
<accession>A0A942T661</accession>
<gene>
    <name evidence="3" type="ORF">KHB02_016045</name>
    <name evidence="2" type="ORF">KHB02_36835</name>
</gene>
<proteinExistence type="predicted"/>
<dbReference type="EMBL" id="JAGYPE010000007">
    <property type="protein sequence ID" value="MBS4186942.1"/>
    <property type="molecule type" value="Genomic_DNA"/>
</dbReference>
<dbReference type="Proteomes" id="UP000677265">
    <property type="component" value="Unassembled WGS sequence"/>
</dbReference>
<evidence type="ECO:0000313" key="4">
    <source>
        <dbReference type="Proteomes" id="UP000677265"/>
    </source>
</evidence>
<protein>
    <submittedName>
        <fullName evidence="2">YfhE family protein</fullName>
    </submittedName>
</protein>
<evidence type="ECO:0000256" key="1">
    <source>
        <dbReference type="SAM" id="MobiDB-lite"/>
    </source>
</evidence>
<reference evidence="2" key="1">
    <citation type="submission" date="2021-05" db="EMBL/GenBank/DDBJ databases">
        <title>Novel Bacillus species.</title>
        <authorList>
            <person name="Liu G."/>
        </authorList>
    </citation>
    <scope>NUCLEOTIDE SEQUENCE</scope>
    <source>
        <strain evidence="2 4">FJAT-50051</strain>
    </source>
</reference>
<dbReference type="EMBL" id="JAGYPE020000029">
    <property type="protein sequence ID" value="MCH6267035.1"/>
    <property type="molecule type" value="Genomic_DNA"/>
</dbReference>
<evidence type="ECO:0000313" key="2">
    <source>
        <dbReference type="EMBL" id="MBS4186942.1"/>
    </source>
</evidence>
<dbReference type="AlphaFoldDB" id="A0A942T661"/>
<feature type="region of interest" description="Disordered" evidence="1">
    <location>
        <begin position="1"/>
        <end position="22"/>
    </location>
</feature>
<comment type="caution">
    <text evidence="2">The sequence shown here is derived from an EMBL/GenBank/DDBJ whole genome shotgun (WGS) entry which is preliminary data.</text>
</comment>
<sequence length="42" mass="5020">MSENKKRNKDRERTNLTSMQEVAYGHEFKMADRAGGYTKRKR</sequence>
<dbReference type="InterPro" id="IPR025437">
    <property type="entry name" value="YfhE-like"/>
</dbReference>
<keyword evidence="4" id="KW-1185">Reference proteome</keyword>
<evidence type="ECO:0000313" key="3">
    <source>
        <dbReference type="EMBL" id="MCH6267035.1"/>
    </source>
</evidence>
<organism evidence="2">
    <name type="scientific">Neobacillus citreus</name>
    <dbReference type="NCBI Taxonomy" id="2833578"/>
    <lineage>
        <taxon>Bacteria</taxon>
        <taxon>Bacillati</taxon>
        <taxon>Bacillota</taxon>
        <taxon>Bacilli</taxon>
        <taxon>Bacillales</taxon>
        <taxon>Bacillaceae</taxon>
        <taxon>Neobacillus</taxon>
    </lineage>
</organism>
<dbReference type="Pfam" id="PF14152">
    <property type="entry name" value="YfhE"/>
    <property type="match status" value="1"/>
</dbReference>
<name>A0A942T661_9BACI</name>